<evidence type="ECO:0000256" key="11">
    <source>
        <dbReference type="ARBA" id="ARBA00023136"/>
    </source>
</evidence>
<organism evidence="14 15">
    <name type="scientific">Coccomyxa subellipsoidea</name>
    <dbReference type="NCBI Taxonomy" id="248742"/>
    <lineage>
        <taxon>Eukaryota</taxon>
        <taxon>Viridiplantae</taxon>
        <taxon>Chlorophyta</taxon>
        <taxon>core chlorophytes</taxon>
        <taxon>Trebouxiophyceae</taxon>
        <taxon>Trebouxiophyceae incertae sedis</taxon>
        <taxon>Coccomyxaceae</taxon>
        <taxon>Coccomyxa</taxon>
    </lineage>
</organism>
<dbReference type="Gene3D" id="3.30.40.10">
    <property type="entry name" value="Zinc/RING finger domain, C3HC4 (zinc finger)"/>
    <property type="match status" value="1"/>
</dbReference>
<protein>
    <recommendedName>
        <fullName evidence="3">RING-type E3 ubiquitin transferase</fullName>
        <ecNumber evidence="3">2.3.2.27</ecNumber>
    </recommendedName>
</protein>
<evidence type="ECO:0000256" key="1">
    <source>
        <dbReference type="ARBA" id="ARBA00000900"/>
    </source>
</evidence>
<evidence type="ECO:0000256" key="5">
    <source>
        <dbReference type="ARBA" id="ARBA00022692"/>
    </source>
</evidence>
<dbReference type="InterPro" id="IPR022170">
    <property type="entry name" value="MUL1-like"/>
</dbReference>
<sequence>MTDVNVHIIKYANLKGKAKQAPLLVAVSGKVWTDAPLKCELTGRNAAIAEVKEEQQFLRQVNSGEWVRDQHVVRQTWRESPWCLEDASHARLPVIQSRLARRLHLELAGDLFTPAEKSMSQRAVDHLMGWRVLGQRHKEHILPVGATITAIGELAHSSADGSACKGAIPFGGAGSVLVLQAPKDGGPFILSYEKLPEIVASLNRVSRTCKIVANCFIGVGTVLITIKAIQGACRFLHRRKLRKRLDAEARRRRLVQQQNGVQANGHRAARPAIEVNGEERVREHDLCSVCIDREADTVFQACGHMCVCEHCAINLV</sequence>
<comment type="catalytic activity">
    <reaction evidence="1">
        <text>S-ubiquitinyl-[E2 ubiquitin-conjugating enzyme]-L-cysteine + [acceptor protein]-L-lysine = [E2 ubiquitin-conjugating enzyme]-L-cysteine + N(6)-ubiquitinyl-[acceptor protein]-L-lysine.</text>
        <dbReference type="EC" id="2.3.2.27"/>
    </reaction>
</comment>
<reference evidence="14 15" key="1">
    <citation type="journal article" date="2024" name="Nat. Commun.">
        <title>Phylogenomics reveals the evolutionary origins of lichenization in chlorophyte algae.</title>
        <authorList>
            <person name="Puginier C."/>
            <person name="Libourel C."/>
            <person name="Otte J."/>
            <person name="Skaloud P."/>
            <person name="Haon M."/>
            <person name="Grisel S."/>
            <person name="Petersen M."/>
            <person name="Berrin J.G."/>
            <person name="Delaux P.M."/>
            <person name="Dal Grande F."/>
            <person name="Keller J."/>
        </authorList>
    </citation>
    <scope>NUCLEOTIDE SEQUENCE [LARGE SCALE GENOMIC DNA]</scope>
    <source>
        <strain evidence="14 15">SAG 216-7</strain>
    </source>
</reference>
<keyword evidence="15" id="KW-1185">Reference proteome</keyword>
<evidence type="ECO:0000256" key="7">
    <source>
        <dbReference type="ARBA" id="ARBA00022771"/>
    </source>
</evidence>
<keyword evidence="9" id="KW-0862">Zinc</keyword>
<evidence type="ECO:0000256" key="12">
    <source>
        <dbReference type="SAM" id="Phobius"/>
    </source>
</evidence>
<dbReference type="EC" id="2.3.2.27" evidence="3"/>
<proteinExistence type="predicted"/>
<evidence type="ECO:0000259" key="13">
    <source>
        <dbReference type="Pfam" id="PF12483"/>
    </source>
</evidence>
<evidence type="ECO:0000256" key="3">
    <source>
        <dbReference type="ARBA" id="ARBA00012483"/>
    </source>
</evidence>
<gene>
    <name evidence="14" type="ORF">WJX75_005364</name>
</gene>
<dbReference type="PANTHER" id="PTHR47568:SF2">
    <property type="entry name" value="E3 UBIQUITIN-PROTEIN LIGASE SP1-RELATED"/>
    <property type="match status" value="1"/>
</dbReference>
<keyword evidence="6" id="KW-0479">Metal-binding</keyword>
<evidence type="ECO:0000313" key="15">
    <source>
        <dbReference type="Proteomes" id="UP001491310"/>
    </source>
</evidence>
<evidence type="ECO:0000313" key="14">
    <source>
        <dbReference type="EMBL" id="KAK9909635.1"/>
    </source>
</evidence>
<dbReference type="PANTHER" id="PTHR47568">
    <property type="match status" value="1"/>
</dbReference>
<evidence type="ECO:0000256" key="10">
    <source>
        <dbReference type="ARBA" id="ARBA00022989"/>
    </source>
</evidence>
<comment type="caution">
    <text evidence="14">The sequence shown here is derived from an EMBL/GenBank/DDBJ whole genome shotgun (WGS) entry which is preliminary data.</text>
</comment>
<evidence type="ECO:0000256" key="8">
    <source>
        <dbReference type="ARBA" id="ARBA00022786"/>
    </source>
</evidence>
<keyword evidence="11 12" id="KW-0472">Membrane</keyword>
<keyword evidence="10 12" id="KW-1133">Transmembrane helix</keyword>
<dbReference type="Pfam" id="PF12483">
    <property type="entry name" value="GIDE"/>
    <property type="match status" value="1"/>
</dbReference>
<keyword evidence="4" id="KW-0808">Transferase</keyword>
<keyword evidence="5 12" id="KW-0812">Transmembrane</keyword>
<feature type="transmembrane region" description="Helical" evidence="12">
    <location>
        <begin position="211"/>
        <end position="236"/>
    </location>
</feature>
<evidence type="ECO:0000256" key="2">
    <source>
        <dbReference type="ARBA" id="ARBA00004141"/>
    </source>
</evidence>
<dbReference type="InterPro" id="IPR044231">
    <property type="entry name" value="SP1/SPL1"/>
</dbReference>
<evidence type="ECO:0000256" key="6">
    <source>
        <dbReference type="ARBA" id="ARBA00022723"/>
    </source>
</evidence>
<comment type="subcellular location">
    <subcellularLocation>
        <location evidence="2">Membrane</location>
        <topology evidence="2">Multi-pass membrane protein</topology>
    </subcellularLocation>
</comment>
<accession>A0ABR2YRC1</accession>
<keyword evidence="8" id="KW-0833">Ubl conjugation pathway</keyword>
<dbReference type="EMBL" id="JALJOT010000006">
    <property type="protein sequence ID" value="KAK9909635.1"/>
    <property type="molecule type" value="Genomic_DNA"/>
</dbReference>
<dbReference type="Proteomes" id="UP001491310">
    <property type="component" value="Unassembled WGS sequence"/>
</dbReference>
<name>A0ABR2YRC1_9CHLO</name>
<evidence type="ECO:0000256" key="4">
    <source>
        <dbReference type="ARBA" id="ARBA00022679"/>
    </source>
</evidence>
<feature type="domain" description="E3 Ubiquitin ligase MUL1-like" evidence="13">
    <location>
        <begin position="55"/>
        <end position="158"/>
    </location>
</feature>
<keyword evidence="7" id="KW-0863">Zinc-finger</keyword>
<evidence type="ECO:0000256" key="9">
    <source>
        <dbReference type="ARBA" id="ARBA00022833"/>
    </source>
</evidence>
<dbReference type="InterPro" id="IPR013083">
    <property type="entry name" value="Znf_RING/FYVE/PHD"/>
</dbReference>
<dbReference type="Pfam" id="PF13920">
    <property type="entry name" value="zf-C3HC4_3"/>
    <property type="match status" value="1"/>
</dbReference>